<name>A0A538T1P2_UNCEI</name>
<dbReference type="AlphaFoldDB" id="A0A538T1P2"/>
<reference evidence="1 2" key="1">
    <citation type="journal article" date="2019" name="Nat. Microbiol.">
        <title>Mediterranean grassland soil C-N compound turnover is dependent on rainfall and depth, and is mediated by genomically divergent microorganisms.</title>
        <authorList>
            <person name="Diamond S."/>
            <person name="Andeer P.F."/>
            <person name="Li Z."/>
            <person name="Crits-Christoph A."/>
            <person name="Burstein D."/>
            <person name="Anantharaman K."/>
            <person name="Lane K.R."/>
            <person name="Thomas B.C."/>
            <person name="Pan C."/>
            <person name="Northen T.R."/>
            <person name="Banfield J.F."/>
        </authorList>
    </citation>
    <scope>NUCLEOTIDE SEQUENCE [LARGE SCALE GENOMIC DNA]</scope>
    <source>
        <strain evidence="1">WS_6</strain>
    </source>
</reference>
<dbReference type="Proteomes" id="UP000316852">
    <property type="component" value="Unassembled WGS sequence"/>
</dbReference>
<evidence type="ECO:0008006" key="3">
    <source>
        <dbReference type="Google" id="ProtNLM"/>
    </source>
</evidence>
<gene>
    <name evidence="1" type="ORF">E6K76_10215</name>
</gene>
<evidence type="ECO:0000313" key="1">
    <source>
        <dbReference type="EMBL" id="TMQ57533.1"/>
    </source>
</evidence>
<sequence>MSLDYKIDRAGRIASVSAHANLDESLRAIRTLASDIRLEDGIGVLIDLRGFEHAPSWEEADALARTIATSGVLRQHRVALLASGRADFALANMIATLSGLKGATVHAFQSFDSATSWLKGVPSHLDQRRN</sequence>
<evidence type="ECO:0000313" key="2">
    <source>
        <dbReference type="Proteomes" id="UP000316852"/>
    </source>
</evidence>
<protein>
    <recommendedName>
        <fullName evidence="3">STAS/SEC14 domain-containing protein</fullName>
    </recommendedName>
</protein>
<proteinExistence type="predicted"/>
<comment type="caution">
    <text evidence="1">The sequence shown here is derived from an EMBL/GenBank/DDBJ whole genome shotgun (WGS) entry which is preliminary data.</text>
</comment>
<accession>A0A538T1P2</accession>
<organism evidence="1 2">
    <name type="scientific">Eiseniibacteriota bacterium</name>
    <dbReference type="NCBI Taxonomy" id="2212470"/>
    <lineage>
        <taxon>Bacteria</taxon>
        <taxon>Candidatus Eiseniibacteriota</taxon>
    </lineage>
</organism>
<dbReference type="EMBL" id="VBOW01000062">
    <property type="protein sequence ID" value="TMQ57533.1"/>
    <property type="molecule type" value="Genomic_DNA"/>
</dbReference>